<dbReference type="VEuPathDB" id="FungiDB:ASPZODRAFT_99785"/>
<dbReference type="EMBL" id="KV878346">
    <property type="protein sequence ID" value="OJJ44849.1"/>
    <property type="molecule type" value="Genomic_DNA"/>
</dbReference>
<dbReference type="PANTHER" id="PTHR36855:SF1">
    <property type="entry name" value="PEROXISOME MEMBRANE ANCHOR PROTEIN PEX14P N-TERMINAL DOMAIN-CONTAINING PROTEIN"/>
    <property type="match status" value="1"/>
</dbReference>
<dbReference type="InterPro" id="IPR040554">
    <property type="entry name" value="KPWE_PEX14_dom"/>
</dbReference>
<feature type="domain" description="PEX14-like helix-turn-helix" evidence="3">
    <location>
        <begin position="29"/>
        <end position="102"/>
    </location>
</feature>
<reference evidence="5" key="1">
    <citation type="journal article" date="2017" name="Genome Biol.">
        <title>Comparative genomics reveals high biological diversity and specific adaptations in the industrially and medically important fungal genus Aspergillus.</title>
        <authorList>
            <person name="de Vries R.P."/>
            <person name="Riley R."/>
            <person name="Wiebenga A."/>
            <person name="Aguilar-Osorio G."/>
            <person name="Amillis S."/>
            <person name="Uchima C.A."/>
            <person name="Anderluh G."/>
            <person name="Asadollahi M."/>
            <person name="Askin M."/>
            <person name="Barry K."/>
            <person name="Battaglia E."/>
            <person name="Bayram O."/>
            <person name="Benocci T."/>
            <person name="Braus-Stromeyer S.A."/>
            <person name="Caldana C."/>
            <person name="Canovas D."/>
            <person name="Cerqueira G.C."/>
            <person name="Chen F."/>
            <person name="Chen W."/>
            <person name="Choi C."/>
            <person name="Clum A."/>
            <person name="Dos Santos R.A."/>
            <person name="Damasio A.R."/>
            <person name="Diallinas G."/>
            <person name="Emri T."/>
            <person name="Fekete E."/>
            <person name="Flipphi M."/>
            <person name="Freyberg S."/>
            <person name="Gallo A."/>
            <person name="Gournas C."/>
            <person name="Habgood R."/>
            <person name="Hainaut M."/>
            <person name="Harispe M.L."/>
            <person name="Henrissat B."/>
            <person name="Hilden K.S."/>
            <person name="Hope R."/>
            <person name="Hossain A."/>
            <person name="Karabika E."/>
            <person name="Karaffa L."/>
            <person name="Karanyi Z."/>
            <person name="Krasevec N."/>
            <person name="Kuo A."/>
            <person name="Kusch H."/>
            <person name="LaButti K."/>
            <person name="Lagendijk E.L."/>
            <person name="Lapidus A."/>
            <person name="Levasseur A."/>
            <person name="Lindquist E."/>
            <person name="Lipzen A."/>
            <person name="Logrieco A.F."/>
            <person name="MacCabe A."/>
            <person name="Maekelae M.R."/>
            <person name="Malavazi I."/>
            <person name="Melin P."/>
            <person name="Meyer V."/>
            <person name="Mielnichuk N."/>
            <person name="Miskei M."/>
            <person name="Molnar A.P."/>
            <person name="Mule G."/>
            <person name="Ngan C.Y."/>
            <person name="Orejas M."/>
            <person name="Orosz E."/>
            <person name="Ouedraogo J.P."/>
            <person name="Overkamp K.M."/>
            <person name="Park H.-S."/>
            <person name="Perrone G."/>
            <person name="Piumi F."/>
            <person name="Punt P.J."/>
            <person name="Ram A.F."/>
            <person name="Ramon A."/>
            <person name="Rauscher S."/>
            <person name="Record E."/>
            <person name="Riano-Pachon D.M."/>
            <person name="Robert V."/>
            <person name="Roehrig J."/>
            <person name="Ruller R."/>
            <person name="Salamov A."/>
            <person name="Salih N.S."/>
            <person name="Samson R.A."/>
            <person name="Sandor E."/>
            <person name="Sanguinetti M."/>
            <person name="Schuetze T."/>
            <person name="Sepcic K."/>
            <person name="Shelest E."/>
            <person name="Sherlock G."/>
            <person name="Sophianopoulou V."/>
            <person name="Squina F.M."/>
            <person name="Sun H."/>
            <person name="Susca A."/>
            <person name="Todd R.B."/>
            <person name="Tsang A."/>
            <person name="Unkles S.E."/>
            <person name="van de Wiele N."/>
            <person name="van Rossen-Uffink D."/>
            <person name="Oliveira J.V."/>
            <person name="Vesth T.C."/>
            <person name="Visser J."/>
            <person name="Yu J.-H."/>
            <person name="Zhou M."/>
            <person name="Andersen M.R."/>
            <person name="Archer D.B."/>
            <person name="Baker S.E."/>
            <person name="Benoit I."/>
            <person name="Brakhage A.A."/>
            <person name="Braus G.H."/>
            <person name="Fischer R."/>
            <person name="Frisvad J.C."/>
            <person name="Goldman G.H."/>
            <person name="Houbraken J."/>
            <person name="Oakley B."/>
            <person name="Pocsi I."/>
            <person name="Scazzocchio C."/>
            <person name="Seiboth B."/>
            <person name="vanKuyk P.A."/>
            <person name="Wortman J."/>
            <person name="Dyer P.S."/>
            <person name="Grigoriev I.V."/>
        </authorList>
    </citation>
    <scope>NUCLEOTIDE SEQUENCE [LARGE SCALE GENOMIC DNA]</scope>
    <source>
        <strain evidence="5">CBS 506.65</strain>
    </source>
</reference>
<feature type="compositionally biased region" description="Polar residues" evidence="1">
    <location>
        <begin position="180"/>
        <end position="189"/>
    </location>
</feature>
<feature type="region of interest" description="Disordered" evidence="1">
    <location>
        <begin position="1"/>
        <end position="22"/>
    </location>
</feature>
<keyword evidence="5" id="KW-1185">Reference proteome</keyword>
<dbReference type="RefSeq" id="XP_022579359.1">
    <property type="nucleotide sequence ID" value="XM_022730619.1"/>
</dbReference>
<dbReference type="GeneID" id="34617083"/>
<evidence type="ECO:0000313" key="4">
    <source>
        <dbReference type="EMBL" id="OJJ44849.1"/>
    </source>
</evidence>
<accession>A0A1L9SCJ5</accession>
<feature type="compositionally biased region" description="Polar residues" evidence="1">
    <location>
        <begin position="115"/>
        <end position="129"/>
    </location>
</feature>
<dbReference type="Pfam" id="PF17733">
    <property type="entry name" value="KPWE_dom"/>
    <property type="match status" value="1"/>
</dbReference>
<evidence type="ECO:0000259" key="2">
    <source>
        <dbReference type="Pfam" id="PF17733"/>
    </source>
</evidence>
<dbReference type="AlphaFoldDB" id="A0A1L9SCJ5"/>
<protein>
    <submittedName>
        <fullName evidence="4">Uncharacterized protein</fullName>
    </submittedName>
</protein>
<gene>
    <name evidence="4" type="ORF">ASPZODRAFT_99785</name>
</gene>
<dbReference type="Proteomes" id="UP000184188">
    <property type="component" value="Unassembled WGS sequence"/>
</dbReference>
<dbReference type="Pfam" id="PF25871">
    <property type="entry name" value="HTH_76"/>
    <property type="match status" value="1"/>
</dbReference>
<organism evidence="4 5">
    <name type="scientific">Penicilliopsis zonata CBS 506.65</name>
    <dbReference type="NCBI Taxonomy" id="1073090"/>
    <lineage>
        <taxon>Eukaryota</taxon>
        <taxon>Fungi</taxon>
        <taxon>Dikarya</taxon>
        <taxon>Ascomycota</taxon>
        <taxon>Pezizomycotina</taxon>
        <taxon>Eurotiomycetes</taxon>
        <taxon>Eurotiomycetidae</taxon>
        <taxon>Eurotiales</taxon>
        <taxon>Aspergillaceae</taxon>
        <taxon>Penicilliopsis</taxon>
    </lineage>
</organism>
<name>A0A1L9SCJ5_9EURO</name>
<proteinExistence type="predicted"/>
<feature type="region of interest" description="Disordered" evidence="1">
    <location>
        <begin position="107"/>
        <end position="129"/>
    </location>
</feature>
<dbReference type="STRING" id="1073090.A0A1L9SCJ5"/>
<evidence type="ECO:0000259" key="3">
    <source>
        <dbReference type="Pfam" id="PF25871"/>
    </source>
</evidence>
<evidence type="ECO:0000256" key="1">
    <source>
        <dbReference type="SAM" id="MobiDB-lite"/>
    </source>
</evidence>
<dbReference type="PANTHER" id="PTHR36855">
    <property type="entry name" value="CHROMOSOME 10, WHOLE GENOME SHOTGUN SEQUENCE"/>
    <property type="match status" value="1"/>
</dbReference>
<feature type="region of interest" description="Disordered" evidence="1">
    <location>
        <begin position="146"/>
        <end position="189"/>
    </location>
</feature>
<dbReference type="InterPro" id="IPR058841">
    <property type="entry name" value="HTH_76"/>
</dbReference>
<feature type="domain" description="Peroxisomal membrane protein PEX14-like KPWE" evidence="2">
    <location>
        <begin position="131"/>
        <end position="176"/>
    </location>
</feature>
<sequence>MNTPTENVPVSQDKTAKTSQQIDQEPVNKIFDKLRAYPFTSDAEFANGLSTILGHQGTPATAAEINRDDDLILQAKCFFFARKERLSQPLNFVAYKEWLKERQMGETPEIPPLGETSQSAETADSEQQPVYPSSFSHIVDLITSGQPIPGIQQIPDTVLTGHTSSSSTPKRRKPWEMEPNPSSGESTGL</sequence>
<evidence type="ECO:0000313" key="5">
    <source>
        <dbReference type="Proteomes" id="UP000184188"/>
    </source>
</evidence>
<dbReference type="OrthoDB" id="9936937at2759"/>